<reference evidence="8" key="1">
    <citation type="submission" date="2021-01" db="EMBL/GenBank/DDBJ databases">
        <authorList>
            <person name="Corre E."/>
            <person name="Pelletier E."/>
            <person name="Niang G."/>
            <person name="Scheremetjew M."/>
            <person name="Finn R."/>
            <person name="Kale V."/>
            <person name="Holt S."/>
            <person name="Cochrane G."/>
            <person name="Meng A."/>
            <person name="Brown T."/>
            <person name="Cohen L."/>
        </authorList>
    </citation>
    <scope>NUCLEOTIDE SEQUENCE</scope>
    <source>
        <strain evidence="8">RCC3387</strain>
    </source>
</reference>
<dbReference type="InterPro" id="IPR001128">
    <property type="entry name" value="Cyt_P450"/>
</dbReference>
<comment type="similarity">
    <text evidence="1">Belongs to the cytochrome P450 family.</text>
</comment>
<dbReference type="InterPro" id="IPR002401">
    <property type="entry name" value="Cyt_P450_E_grp-I"/>
</dbReference>
<dbReference type="GO" id="GO:0016705">
    <property type="term" value="F:oxidoreductase activity, acting on paired donors, with incorporation or reduction of molecular oxygen"/>
    <property type="evidence" value="ECO:0007669"/>
    <property type="project" value="InterPro"/>
</dbReference>
<protein>
    <recommendedName>
        <fullName evidence="9">Cytochrome P450</fullName>
    </recommendedName>
</protein>
<dbReference type="PANTHER" id="PTHR24291:SF50">
    <property type="entry name" value="BIFUNCTIONAL ALBAFLAVENONE MONOOXYGENASE_TERPENE SYNTHASE"/>
    <property type="match status" value="1"/>
</dbReference>
<evidence type="ECO:0000256" key="3">
    <source>
        <dbReference type="ARBA" id="ARBA00022723"/>
    </source>
</evidence>
<feature type="binding site" description="axial binding residue" evidence="7">
    <location>
        <position position="449"/>
    </location>
    <ligand>
        <name>heme</name>
        <dbReference type="ChEBI" id="CHEBI:30413"/>
    </ligand>
    <ligandPart>
        <name>Fe</name>
        <dbReference type="ChEBI" id="CHEBI:18248"/>
    </ligandPart>
</feature>
<evidence type="ECO:0000256" key="1">
    <source>
        <dbReference type="ARBA" id="ARBA00010617"/>
    </source>
</evidence>
<evidence type="ECO:0000313" key="8">
    <source>
        <dbReference type="EMBL" id="CAD9597051.1"/>
    </source>
</evidence>
<evidence type="ECO:0000256" key="2">
    <source>
        <dbReference type="ARBA" id="ARBA00022617"/>
    </source>
</evidence>
<keyword evidence="4" id="KW-0560">Oxidoreductase</keyword>
<evidence type="ECO:0000256" key="7">
    <source>
        <dbReference type="PIRSR" id="PIRSR602401-1"/>
    </source>
</evidence>
<proteinExistence type="inferred from homology"/>
<gene>
    <name evidence="8" type="ORF">BRAN1462_LOCUS36616</name>
</gene>
<dbReference type="AlphaFoldDB" id="A0A7S2L6P3"/>
<keyword evidence="2 7" id="KW-0349">Heme</keyword>
<dbReference type="InterPro" id="IPR050196">
    <property type="entry name" value="Cytochrome_P450_Monoox"/>
</dbReference>
<dbReference type="SUPFAM" id="SSF48264">
    <property type="entry name" value="Cytochrome P450"/>
    <property type="match status" value="1"/>
</dbReference>
<sequence>MFDSRKDALSLAVAAGAGIAAAVALRRALRRKDENAIPELKLPAGSWSMLHAMFKAGRDNFNYGTGRLILQGCDPDVGICHGVSFGVDLVLLRDPDLVQEVLAKNHQAGGGYGKSFRGSPFDPMIDTTFGRGLFFAEDQDTQWGKAHRVLSKPFSHRGILQMVPIMCEQADKLVVALDREMAQGNTIYVYDYMVKMALETIAVCSMGTSLNCFGEGDAHPFPVAFQKVTDTFFELVAIPPSLWWMCFRTLGRIRKNVQAMNGIIEEIVQKRVRGETRAVGKHPDLLDIMLSGESGAKLDSENIRSQILTFLFAGHDSTAAAMSSLIVFLQANPEVEAKLVEEVQRVVGGGEVEAHHLSELTYLDWCMKETLRLLPPAASINRMPLTEDMLLGGRWKLKRHTFLQLDMFALHMDPQTWGPDAARFVPERWANGPPHPCSYLPFAAGPRGCIGKEFSLIEQKIVAVKLLQNFAMKSPAAWTPRPGSTLIKACEPLATPILGIDAEFSPRQSFVGASIPVLLQARQGRPGHRVPKPNVLGGA</sequence>
<evidence type="ECO:0000256" key="4">
    <source>
        <dbReference type="ARBA" id="ARBA00023002"/>
    </source>
</evidence>
<keyword evidence="5 7" id="KW-0408">Iron</keyword>
<dbReference type="Gene3D" id="1.10.630.10">
    <property type="entry name" value="Cytochrome P450"/>
    <property type="match status" value="1"/>
</dbReference>
<dbReference type="Pfam" id="PF00067">
    <property type="entry name" value="p450"/>
    <property type="match status" value="1"/>
</dbReference>
<name>A0A7S2L6P3_9DINO</name>
<dbReference type="EMBL" id="HBGW01057632">
    <property type="protein sequence ID" value="CAD9597051.1"/>
    <property type="molecule type" value="Transcribed_RNA"/>
</dbReference>
<accession>A0A7S2L6P3</accession>
<keyword evidence="3 7" id="KW-0479">Metal-binding</keyword>
<dbReference type="GO" id="GO:0020037">
    <property type="term" value="F:heme binding"/>
    <property type="evidence" value="ECO:0007669"/>
    <property type="project" value="InterPro"/>
</dbReference>
<comment type="cofactor">
    <cofactor evidence="7">
        <name>heme</name>
        <dbReference type="ChEBI" id="CHEBI:30413"/>
    </cofactor>
</comment>
<keyword evidence="6" id="KW-0503">Monooxygenase</keyword>
<evidence type="ECO:0008006" key="9">
    <source>
        <dbReference type="Google" id="ProtNLM"/>
    </source>
</evidence>
<dbReference type="PRINTS" id="PR00385">
    <property type="entry name" value="P450"/>
</dbReference>
<dbReference type="PANTHER" id="PTHR24291">
    <property type="entry name" value="CYTOCHROME P450 FAMILY 4"/>
    <property type="match status" value="1"/>
</dbReference>
<dbReference type="PRINTS" id="PR00463">
    <property type="entry name" value="EP450I"/>
</dbReference>
<dbReference type="InterPro" id="IPR036396">
    <property type="entry name" value="Cyt_P450_sf"/>
</dbReference>
<evidence type="ECO:0000256" key="6">
    <source>
        <dbReference type="ARBA" id="ARBA00023033"/>
    </source>
</evidence>
<evidence type="ECO:0000256" key="5">
    <source>
        <dbReference type="ARBA" id="ARBA00023004"/>
    </source>
</evidence>
<dbReference type="GO" id="GO:0005506">
    <property type="term" value="F:iron ion binding"/>
    <property type="evidence" value="ECO:0007669"/>
    <property type="project" value="InterPro"/>
</dbReference>
<organism evidence="8">
    <name type="scientific">Zooxanthella nutricula</name>
    <dbReference type="NCBI Taxonomy" id="1333877"/>
    <lineage>
        <taxon>Eukaryota</taxon>
        <taxon>Sar</taxon>
        <taxon>Alveolata</taxon>
        <taxon>Dinophyceae</taxon>
        <taxon>Peridiniales</taxon>
        <taxon>Peridiniales incertae sedis</taxon>
        <taxon>Zooxanthella</taxon>
    </lineage>
</organism>
<dbReference type="GO" id="GO:0004497">
    <property type="term" value="F:monooxygenase activity"/>
    <property type="evidence" value="ECO:0007669"/>
    <property type="project" value="UniProtKB-KW"/>
</dbReference>